<keyword evidence="2" id="KW-0645">Protease</keyword>
<dbReference type="InterPro" id="IPR001309">
    <property type="entry name" value="Pept_C14_p20"/>
</dbReference>
<dbReference type="PROSITE" id="PS01122">
    <property type="entry name" value="CASPASE_CYS"/>
    <property type="match status" value="1"/>
</dbReference>
<dbReference type="GO" id="GO:0043525">
    <property type="term" value="P:positive regulation of neuron apoptotic process"/>
    <property type="evidence" value="ECO:0007669"/>
    <property type="project" value="TreeGrafter"/>
</dbReference>
<sequence>MDDSCDAPGEDLPSPRLDSRDEHDAAPARGRAAAAASGDTTDAQKGASAGVMKFLGSIKGRSPRDPPMDTSTGDEDFSFVYNMSHTRRGQAIIINNKDFEKHTGMNTRRGTDLDANNLYRIFSKFGFETKVFDNLPCRKILSVLQLAAREDHRDVDCFACAILSHGEEGVIYGTDGCMEVTEITKPFRGDRCPGLVGKPKLFFLQACRGNEFDHGVDMPDALPEVQDELDAGNKATLPAEADFLLAYSTVPGYYSWRNPGRGSWYIQALCAVLEQEGTQLEIMQLLTRVNKLVAYDFHSNSDNPYMNRKKQIPCIMSMLTKDLFFSPKSQ</sequence>
<dbReference type="SUPFAM" id="SSF52129">
    <property type="entry name" value="Caspase-like"/>
    <property type="match status" value="1"/>
</dbReference>
<dbReference type="InterPro" id="IPR033139">
    <property type="entry name" value="Caspase_cys_AS"/>
</dbReference>
<dbReference type="InterPro" id="IPR002398">
    <property type="entry name" value="Pept_C14"/>
</dbReference>
<evidence type="ECO:0000259" key="11">
    <source>
        <dbReference type="PROSITE" id="PS50208"/>
    </source>
</evidence>
<comment type="similarity">
    <text evidence="1 8">Belongs to the peptidase C14A family.</text>
</comment>
<dbReference type="GO" id="GO:0006915">
    <property type="term" value="P:apoptotic process"/>
    <property type="evidence" value="ECO:0007669"/>
    <property type="project" value="UniProtKB-KW"/>
</dbReference>
<evidence type="ECO:0000256" key="4">
    <source>
        <dbReference type="ARBA" id="ARBA00022801"/>
    </source>
</evidence>
<dbReference type="PANTHER" id="PTHR10454:SF31">
    <property type="entry name" value="CASPASE-7"/>
    <property type="match status" value="1"/>
</dbReference>
<dbReference type="PROSITE" id="PS50208">
    <property type="entry name" value="CASPASE_P20"/>
    <property type="match status" value="1"/>
</dbReference>
<dbReference type="PIRSF" id="PIRSF038001">
    <property type="entry name" value="Caspase_ICE"/>
    <property type="match status" value="1"/>
</dbReference>
<evidence type="ECO:0000256" key="5">
    <source>
        <dbReference type="ARBA" id="ARBA00022807"/>
    </source>
</evidence>
<reference evidence="13" key="1">
    <citation type="submission" date="2025-08" db="UniProtKB">
        <authorList>
            <consortium name="RefSeq"/>
        </authorList>
    </citation>
    <scope>IDENTIFICATION</scope>
    <source>
        <tissue evidence="13">Gonad</tissue>
    </source>
</reference>
<dbReference type="KEGG" id="bbel:109481366"/>
<keyword evidence="4" id="KW-0378">Hydrolase</keyword>
<dbReference type="InterPro" id="IPR015917">
    <property type="entry name" value="Pept_C14A"/>
</dbReference>
<gene>
    <name evidence="13" type="primary">LOC109481366</name>
</gene>
<dbReference type="InterPro" id="IPR011600">
    <property type="entry name" value="Pept_C14_caspase"/>
</dbReference>
<dbReference type="Pfam" id="PF00656">
    <property type="entry name" value="Peptidase_C14"/>
    <property type="match status" value="1"/>
</dbReference>
<dbReference type="GO" id="GO:0004197">
    <property type="term" value="F:cysteine-type endopeptidase activity"/>
    <property type="evidence" value="ECO:0007669"/>
    <property type="project" value="InterPro"/>
</dbReference>
<proteinExistence type="inferred from homology"/>
<evidence type="ECO:0000313" key="13">
    <source>
        <dbReference type="RefSeq" id="XP_019639477.1"/>
    </source>
</evidence>
<dbReference type="InterPro" id="IPR029030">
    <property type="entry name" value="Caspase-like_dom_sf"/>
</dbReference>
<feature type="active site" evidence="7">
    <location>
        <position position="207"/>
    </location>
</feature>
<dbReference type="AlphaFoldDB" id="A0A6P5A819"/>
<dbReference type="RefSeq" id="XP_019639477.1">
    <property type="nucleotide sequence ID" value="XM_019783918.1"/>
</dbReference>
<dbReference type="GO" id="GO:0005737">
    <property type="term" value="C:cytoplasm"/>
    <property type="evidence" value="ECO:0007669"/>
    <property type="project" value="TreeGrafter"/>
</dbReference>
<keyword evidence="12" id="KW-1185">Reference proteome</keyword>
<dbReference type="InterPro" id="IPR002138">
    <property type="entry name" value="Pept_C14_p10"/>
</dbReference>
<dbReference type="GeneID" id="109481366"/>
<dbReference type="Proteomes" id="UP000515135">
    <property type="component" value="Unplaced"/>
</dbReference>
<feature type="compositionally biased region" description="Low complexity" evidence="9">
    <location>
        <begin position="27"/>
        <end position="43"/>
    </location>
</feature>
<dbReference type="PANTHER" id="PTHR10454">
    <property type="entry name" value="CASPASE"/>
    <property type="match status" value="1"/>
</dbReference>
<evidence type="ECO:0000313" key="12">
    <source>
        <dbReference type="Proteomes" id="UP000515135"/>
    </source>
</evidence>
<dbReference type="GO" id="GO:0006508">
    <property type="term" value="P:proteolysis"/>
    <property type="evidence" value="ECO:0007669"/>
    <property type="project" value="UniProtKB-KW"/>
</dbReference>
<dbReference type="PROSITE" id="PS50207">
    <property type="entry name" value="CASPASE_P10"/>
    <property type="match status" value="1"/>
</dbReference>
<evidence type="ECO:0000259" key="10">
    <source>
        <dbReference type="PROSITE" id="PS50207"/>
    </source>
</evidence>
<accession>A0A6P5A819</accession>
<dbReference type="PROSITE" id="PS01121">
    <property type="entry name" value="CASPASE_HIS"/>
    <property type="match status" value="1"/>
</dbReference>
<keyword evidence="6" id="KW-0865">Zymogen</keyword>
<dbReference type="Gene3D" id="3.40.50.1460">
    <property type="match status" value="1"/>
</dbReference>
<dbReference type="CDD" id="cd00032">
    <property type="entry name" value="CASc"/>
    <property type="match status" value="1"/>
</dbReference>
<evidence type="ECO:0000256" key="8">
    <source>
        <dbReference type="RuleBase" id="RU003971"/>
    </source>
</evidence>
<feature type="active site" evidence="7">
    <location>
        <position position="165"/>
    </location>
</feature>
<dbReference type="SMART" id="SM00115">
    <property type="entry name" value="CASc"/>
    <property type="match status" value="1"/>
</dbReference>
<dbReference type="FunFam" id="3.40.50.1460:FF:000001">
    <property type="entry name" value="Caspase-3 preproprotein"/>
    <property type="match status" value="1"/>
</dbReference>
<dbReference type="PRINTS" id="PR00376">
    <property type="entry name" value="IL1BCENZYME"/>
</dbReference>
<evidence type="ECO:0000256" key="1">
    <source>
        <dbReference type="ARBA" id="ARBA00010134"/>
    </source>
</evidence>
<protein>
    <submittedName>
        <fullName evidence="13">Caspase-7-like isoform X1</fullName>
    </submittedName>
</protein>
<dbReference type="InterPro" id="IPR016129">
    <property type="entry name" value="Caspase_his_AS"/>
</dbReference>
<name>A0A6P5A819_BRABE</name>
<organism evidence="12 13">
    <name type="scientific">Branchiostoma belcheri</name>
    <name type="common">Amphioxus</name>
    <dbReference type="NCBI Taxonomy" id="7741"/>
    <lineage>
        <taxon>Eukaryota</taxon>
        <taxon>Metazoa</taxon>
        <taxon>Chordata</taxon>
        <taxon>Cephalochordata</taxon>
        <taxon>Leptocardii</taxon>
        <taxon>Amphioxiformes</taxon>
        <taxon>Branchiostomatidae</taxon>
        <taxon>Branchiostoma</taxon>
    </lineage>
</organism>
<feature type="domain" description="Caspase family p20" evidence="11">
    <location>
        <begin position="87"/>
        <end position="211"/>
    </location>
</feature>
<evidence type="ECO:0000256" key="6">
    <source>
        <dbReference type="ARBA" id="ARBA00023145"/>
    </source>
</evidence>
<keyword evidence="3" id="KW-0053">Apoptosis</keyword>
<feature type="domain" description="Caspase family p10" evidence="10">
    <location>
        <begin position="233"/>
        <end position="327"/>
    </location>
</feature>
<feature type="compositionally biased region" description="Basic and acidic residues" evidence="9">
    <location>
        <begin position="17"/>
        <end position="26"/>
    </location>
</feature>
<evidence type="ECO:0000256" key="7">
    <source>
        <dbReference type="PIRSR" id="PIRSR038001-1"/>
    </source>
</evidence>
<dbReference type="OrthoDB" id="6116485at2759"/>
<feature type="region of interest" description="Disordered" evidence="9">
    <location>
        <begin position="1"/>
        <end position="46"/>
    </location>
</feature>
<evidence type="ECO:0000256" key="2">
    <source>
        <dbReference type="ARBA" id="ARBA00022670"/>
    </source>
</evidence>
<keyword evidence="5" id="KW-0788">Thiol protease</keyword>
<evidence type="ECO:0000256" key="3">
    <source>
        <dbReference type="ARBA" id="ARBA00022703"/>
    </source>
</evidence>
<evidence type="ECO:0000256" key="9">
    <source>
        <dbReference type="SAM" id="MobiDB-lite"/>
    </source>
</evidence>